<protein>
    <submittedName>
        <fullName evidence="1">Major capsid protein</fullName>
    </submittedName>
</protein>
<dbReference type="RefSeq" id="WP_337092642.1">
    <property type="nucleotide sequence ID" value="NZ_JAPYKO010000004.1"/>
</dbReference>
<proteinExistence type="predicted"/>
<dbReference type="Proteomes" id="UP001366503">
    <property type="component" value="Unassembled WGS sequence"/>
</dbReference>
<gene>
    <name evidence="1" type="ORF">O7A05_09050</name>
</gene>
<evidence type="ECO:0000313" key="1">
    <source>
        <dbReference type="EMBL" id="MEI9402310.1"/>
    </source>
</evidence>
<keyword evidence="2" id="KW-1185">Reference proteome</keyword>
<dbReference type="EMBL" id="JAPYKO010000004">
    <property type="protein sequence ID" value="MEI9402310.1"/>
    <property type="molecule type" value="Genomic_DNA"/>
</dbReference>
<comment type="caution">
    <text evidence="1">The sequence shown here is derived from an EMBL/GenBank/DDBJ whole genome shotgun (WGS) entry which is preliminary data.</text>
</comment>
<reference evidence="1 2" key="1">
    <citation type="submission" date="2022-12" db="EMBL/GenBank/DDBJ databases">
        <authorList>
            <person name="Muema E."/>
        </authorList>
    </citation>
    <scope>NUCLEOTIDE SEQUENCE [LARGE SCALE GENOMIC DNA]</scope>
    <source>
        <strain evidence="2">1330</strain>
    </source>
</reference>
<evidence type="ECO:0000313" key="2">
    <source>
        <dbReference type="Proteomes" id="UP001366503"/>
    </source>
</evidence>
<accession>A0ABU8KB22</accession>
<dbReference type="InterPro" id="IPR005564">
    <property type="entry name" value="Major_capsid_GpE"/>
</dbReference>
<name>A0ABU8KB22_9HYPH</name>
<organism evidence="1 2">
    <name type="scientific">Mesorhizobium argentiipisi</name>
    <dbReference type="NCBI Taxonomy" id="3015175"/>
    <lineage>
        <taxon>Bacteria</taxon>
        <taxon>Pseudomonadati</taxon>
        <taxon>Pseudomonadota</taxon>
        <taxon>Alphaproteobacteria</taxon>
        <taxon>Hyphomicrobiales</taxon>
        <taxon>Phyllobacteriaceae</taxon>
        <taxon>Mesorhizobium</taxon>
    </lineage>
</organism>
<dbReference type="Pfam" id="PF03864">
    <property type="entry name" value="Phage_cap_E"/>
    <property type="match status" value="1"/>
</dbReference>
<sequence>MHMDIFNDDAFSAVSMTVALEDYEFKPNLIGSMNLFTDVPISTEHVSVERRAGNVLSIIQTSERGSPLEEGKRDGRSIRKYDTSRIAKGHTIRASEIQNMRAFGTESELETMIGYVGRYEQRLIGDVELTWENMQLGALQGKVLDADGTVIVDWFSEWGIAVPDEIDFALDTATTDVEQKCRAIIRTMMEASRGAWTMGTRVIGLAGDAFFDKLTGHKSVREIYLNTSQAQTLSRAFGVATQSVFNAGSYAVFDYGGILFINYRGSDSFSDAGTPGTKAGLGIKSTKCKFFPMNAPDVFQKAFAPGEAFDMVNTLGRPLYAMMIRDEKRNFWVRPEVYSYPLYICTRPEMLLTAKATAAG</sequence>